<keyword evidence="1" id="KW-0614">Plasmid</keyword>
<evidence type="ECO:0008006" key="2">
    <source>
        <dbReference type="Google" id="ProtNLM"/>
    </source>
</evidence>
<evidence type="ECO:0000313" key="1">
    <source>
        <dbReference type="EMBL" id="QDL89213.1"/>
    </source>
</evidence>
<proteinExistence type="predicted"/>
<organism evidence="1">
    <name type="scientific">Sym plasmid</name>
    <dbReference type="NCBI Taxonomy" id="28430"/>
    <lineage>
        <taxon>other sequences</taxon>
        <taxon>plasmids</taxon>
    </lineage>
</organism>
<gene>
    <name evidence="1" type="ORF">pTL25_00046</name>
</gene>
<geneLocation type="plasmid" evidence="1">
    <name>pTL25</name>
</geneLocation>
<dbReference type="EMBL" id="MH392236">
    <property type="protein sequence ID" value="QDL89213.1"/>
    <property type="molecule type" value="Genomic_DNA"/>
</dbReference>
<sequence length="99" mass="10434">MHLVDADCGRLAAGQEELAALGHVTKHASALATPAAFREAIASAGSVVDTLVHMAGVFEPDPLDSHDRGVWERAIVSNLTNAYDMAIAFRCQLPDAIHG</sequence>
<name>A0A515HIG7_9ZZZZ</name>
<dbReference type="SUPFAM" id="SSF51735">
    <property type="entry name" value="NAD(P)-binding Rossmann-fold domains"/>
    <property type="match status" value="1"/>
</dbReference>
<dbReference type="InterPro" id="IPR036291">
    <property type="entry name" value="NAD(P)-bd_dom_sf"/>
</dbReference>
<accession>A0A515HIG7</accession>
<protein>
    <recommendedName>
        <fullName evidence="2">Short chain dehydrogenase</fullName>
    </recommendedName>
</protein>
<reference evidence="1" key="1">
    <citation type="submission" date="2018-05" db="EMBL/GenBank/DDBJ databases">
        <title>Plant species dependent abundance and diversity of IncP-1 plasmids in the rhizosphere - sequence analysis provides new insights into the role as efficient and dynamic means for rapid bacterial adaptation.</title>
        <authorList>
            <person name="Nour E."/>
            <person name="Shintani M."/>
            <person name="Elsayed T."/>
            <person name="Blau K."/>
            <person name="Jechalke S."/>
            <person name="Sproeer C."/>
            <person name="Bunk B."/>
            <person name="Overmann J."/>
            <person name="Smalla K."/>
        </authorList>
    </citation>
    <scope>NUCLEOTIDE SEQUENCE</scope>
    <source>
        <plasmid evidence="1">pTL25</plasmid>
    </source>
</reference>
<dbReference type="Gene3D" id="3.40.50.720">
    <property type="entry name" value="NAD(P)-binding Rossmann-like Domain"/>
    <property type="match status" value="1"/>
</dbReference>
<dbReference type="AlphaFoldDB" id="A0A515HIG7"/>